<evidence type="ECO:0000256" key="2">
    <source>
        <dbReference type="SAM" id="MobiDB-lite"/>
    </source>
</evidence>
<dbReference type="EMBL" id="CP106753">
    <property type="protein sequence ID" value="UXY14008.1"/>
    <property type="molecule type" value="Genomic_DNA"/>
</dbReference>
<dbReference type="RefSeq" id="WP_263123306.1">
    <property type="nucleotide sequence ID" value="NZ_CP106753.1"/>
</dbReference>
<evidence type="ECO:0000256" key="1">
    <source>
        <dbReference type="SAM" id="Coils"/>
    </source>
</evidence>
<evidence type="ECO:0000313" key="4">
    <source>
        <dbReference type="Proteomes" id="UP001061302"/>
    </source>
</evidence>
<feature type="coiled-coil region" evidence="1">
    <location>
        <begin position="33"/>
        <end position="60"/>
    </location>
</feature>
<name>A0ABY6DQ17_9NEIS</name>
<accession>A0ABY6DQ17</accession>
<gene>
    <name evidence="3" type="ORF">N8I74_11810</name>
</gene>
<sequence length="62" mass="6743">MSDRNRAKQPDAAPRGEAAPGAAKAGVLTKEALARANQLAVNRRRQLEALLEDRKQASEDLF</sequence>
<evidence type="ECO:0000313" key="3">
    <source>
        <dbReference type="EMBL" id="UXY14008.1"/>
    </source>
</evidence>
<keyword evidence="4" id="KW-1185">Reference proteome</keyword>
<protein>
    <submittedName>
        <fullName evidence="3">Uncharacterized protein</fullName>
    </submittedName>
</protein>
<proteinExistence type="predicted"/>
<organism evidence="3 4">
    <name type="scientific">Chitiniphilus purpureus</name>
    <dbReference type="NCBI Taxonomy" id="2981137"/>
    <lineage>
        <taxon>Bacteria</taxon>
        <taxon>Pseudomonadati</taxon>
        <taxon>Pseudomonadota</taxon>
        <taxon>Betaproteobacteria</taxon>
        <taxon>Neisseriales</taxon>
        <taxon>Chitinibacteraceae</taxon>
        <taxon>Chitiniphilus</taxon>
    </lineage>
</organism>
<feature type="compositionally biased region" description="Low complexity" evidence="2">
    <location>
        <begin position="10"/>
        <end position="24"/>
    </location>
</feature>
<dbReference type="Proteomes" id="UP001061302">
    <property type="component" value="Chromosome"/>
</dbReference>
<reference evidence="3" key="1">
    <citation type="submission" date="2022-10" db="EMBL/GenBank/DDBJ databases">
        <title>Chitiniphilus purpureus sp. nov., a novel chitin-degrading bacterium isolated from crawfish pond sediment.</title>
        <authorList>
            <person name="Li K."/>
        </authorList>
    </citation>
    <scope>NUCLEOTIDE SEQUENCE</scope>
    <source>
        <strain evidence="3">CD1</strain>
    </source>
</reference>
<feature type="region of interest" description="Disordered" evidence="2">
    <location>
        <begin position="1"/>
        <end position="24"/>
    </location>
</feature>
<keyword evidence="1" id="KW-0175">Coiled coil</keyword>